<sequence length="187" mass="19417">MARAGLSTDRVVDEAAQLADEVGIGGLSFAALAERLGVKVPSLYKHVASLDGVRQAISVRAKAELADAMGAAAIGLSSGEAIRAVAFAYRAWAGAHPGRYATTLRAAAPGDADDVGASQRSVEVIFSSLAGYGLTREQTIDATRMLRSSLHGFVALEAAGGFVLPLDVDRSFDVMVTALDRALSDWP</sequence>
<evidence type="ECO:0000313" key="7">
    <source>
        <dbReference type="Proteomes" id="UP001549257"/>
    </source>
</evidence>
<evidence type="ECO:0000259" key="5">
    <source>
        <dbReference type="PROSITE" id="PS50977"/>
    </source>
</evidence>
<comment type="caution">
    <text evidence="6">The sequence shown here is derived from an EMBL/GenBank/DDBJ whole genome shotgun (WGS) entry which is preliminary data.</text>
</comment>
<dbReference type="EMBL" id="JBEPSJ010000001">
    <property type="protein sequence ID" value="MET4581681.1"/>
    <property type="molecule type" value="Genomic_DNA"/>
</dbReference>
<evidence type="ECO:0000313" key="6">
    <source>
        <dbReference type="EMBL" id="MET4581681.1"/>
    </source>
</evidence>
<keyword evidence="2 4" id="KW-0238">DNA-binding</keyword>
<proteinExistence type="predicted"/>
<keyword evidence="3" id="KW-0804">Transcription</keyword>
<keyword evidence="7" id="KW-1185">Reference proteome</keyword>
<dbReference type="InterPro" id="IPR025996">
    <property type="entry name" value="MT1864/Rv1816-like_C"/>
</dbReference>
<dbReference type="SUPFAM" id="SSF46689">
    <property type="entry name" value="Homeodomain-like"/>
    <property type="match status" value="1"/>
</dbReference>
<dbReference type="InterPro" id="IPR036271">
    <property type="entry name" value="Tet_transcr_reg_TetR-rel_C_sf"/>
</dbReference>
<dbReference type="SUPFAM" id="SSF48498">
    <property type="entry name" value="Tetracyclin repressor-like, C-terminal domain"/>
    <property type="match status" value="1"/>
</dbReference>
<evidence type="ECO:0000256" key="4">
    <source>
        <dbReference type="PROSITE-ProRule" id="PRU00335"/>
    </source>
</evidence>
<dbReference type="Gene3D" id="1.10.10.60">
    <property type="entry name" value="Homeodomain-like"/>
    <property type="match status" value="1"/>
</dbReference>
<dbReference type="Gene3D" id="1.10.357.10">
    <property type="entry name" value="Tetracycline Repressor, domain 2"/>
    <property type="match status" value="1"/>
</dbReference>
<dbReference type="InterPro" id="IPR009057">
    <property type="entry name" value="Homeodomain-like_sf"/>
</dbReference>
<protein>
    <submittedName>
        <fullName evidence="6">AcrR family transcriptional regulator</fullName>
    </submittedName>
</protein>
<organism evidence="6 7">
    <name type="scientific">Conyzicola nivalis</name>
    <dbReference type="NCBI Taxonomy" id="1477021"/>
    <lineage>
        <taxon>Bacteria</taxon>
        <taxon>Bacillati</taxon>
        <taxon>Actinomycetota</taxon>
        <taxon>Actinomycetes</taxon>
        <taxon>Micrococcales</taxon>
        <taxon>Microbacteriaceae</taxon>
        <taxon>Conyzicola</taxon>
    </lineage>
</organism>
<feature type="domain" description="HTH tetR-type" evidence="5">
    <location>
        <begin position="5"/>
        <end position="65"/>
    </location>
</feature>
<dbReference type="Proteomes" id="UP001549257">
    <property type="component" value="Unassembled WGS sequence"/>
</dbReference>
<dbReference type="Pfam" id="PF00440">
    <property type="entry name" value="TetR_N"/>
    <property type="match status" value="1"/>
</dbReference>
<dbReference type="Pfam" id="PF13305">
    <property type="entry name" value="TetR_C_33"/>
    <property type="match status" value="1"/>
</dbReference>
<feature type="DNA-binding region" description="H-T-H motif" evidence="4">
    <location>
        <begin position="28"/>
        <end position="47"/>
    </location>
</feature>
<dbReference type="RefSeq" id="WP_354023846.1">
    <property type="nucleotide sequence ID" value="NZ_JBEPSJ010000001.1"/>
</dbReference>
<evidence type="ECO:0000256" key="3">
    <source>
        <dbReference type="ARBA" id="ARBA00023163"/>
    </source>
</evidence>
<name>A0ABV2QKV7_9MICO</name>
<keyword evidence="1" id="KW-0805">Transcription regulation</keyword>
<gene>
    <name evidence="6" type="ORF">ABIE21_001171</name>
</gene>
<accession>A0ABV2QKV7</accession>
<reference evidence="6 7" key="1">
    <citation type="submission" date="2024-06" db="EMBL/GenBank/DDBJ databases">
        <title>Sorghum-associated microbial communities from plants grown in Nebraska, USA.</title>
        <authorList>
            <person name="Schachtman D."/>
        </authorList>
    </citation>
    <scope>NUCLEOTIDE SEQUENCE [LARGE SCALE GENOMIC DNA]</scope>
    <source>
        <strain evidence="6 7">2857</strain>
    </source>
</reference>
<evidence type="ECO:0000256" key="1">
    <source>
        <dbReference type="ARBA" id="ARBA00023015"/>
    </source>
</evidence>
<evidence type="ECO:0000256" key="2">
    <source>
        <dbReference type="ARBA" id="ARBA00023125"/>
    </source>
</evidence>
<dbReference type="PROSITE" id="PS50977">
    <property type="entry name" value="HTH_TETR_2"/>
    <property type="match status" value="1"/>
</dbReference>
<dbReference type="InterPro" id="IPR001647">
    <property type="entry name" value="HTH_TetR"/>
</dbReference>